<evidence type="ECO:0000256" key="9">
    <source>
        <dbReference type="ARBA" id="ARBA00023015"/>
    </source>
</evidence>
<keyword evidence="5" id="KW-0963">Cytoplasm</keyword>
<evidence type="ECO:0000256" key="12">
    <source>
        <dbReference type="PIRSR" id="PIRSR602481-1"/>
    </source>
</evidence>
<evidence type="ECO:0000256" key="3">
    <source>
        <dbReference type="ARBA" id="ARBA00011738"/>
    </source>
</evidence>
<feature type="binding site" evidence="12">
    <location>
        <position position="155"/>
    </location>
    <ligand>
        <name>Zn(2+)</name>
        <dbReference type="ChEBI" id="CHEBI:29105"/>
    </ligand>
</feature>
<gene>
    <name evidence="13" type="ORF">HNQ64_000079</name>
</gene>
<evidence type="ECO:0000313" key="14">
    <source>
        <dbReference type="Proteomes" id="UP000534294"/>
    </source>
</evidence>
<dbReference type="AlphaFoldDB" id="A0A7W7YGL9"/>
<name>A0A7W7YGL9_9BACT</name>
<reference evidence="13 14" key="1">
    <citation type="submission" date="2020-08" db="EMBL/GenBank/DDBJ databases">
        <title>Genomic Encyclopedia of Type Strains, Phase IV (KMG-IV): sequencing the most valuable type-strain genomes for metagenomic binning, comparative biology and taxonomic classification.</title>
        <authorList>
            <person name="Goeker M."/>
        </authorList>
    </citation>
    <scope>NUCLEOTIDE SEQUENCE [LARGE SCALE GENOMIC DNA]</scope>
    <source>
        <strain evidence="13 14">DSM 12251</strain>
    </source>
</reference>
<evidence type="ECO:0000256" key="5">
    <source>
        <dbReference type="ARBA" id="ARBA00022490"/>
    </source>
</evidence>
<keyword evidence="8 12" id="KW-0862">Zinc</keyword>
<evidence type="ECO:0000313" key="13">
    <source>
        <dbReference type="EMBL" id="MBB5035845.1"/>
    </source>
</evidence>
<dbReference type="CDD" id="cd07153">
    <property type="entry name" value="Fur_like"/>
    <property type="match status" value="1"/>
</dbReference>
<dbReference type="Pfam" id="PF01475">
    <property type="entry name" value="FUR"/>
    <property type="match status" value="1"/>
</dbReference>
<dbReference type="EMBL" id="JACHIF010000001">
    <property type="protein sequence ID" value="MBB5035845.1"/>
    <property type="molecule type" value="Genomic_DNA"/>
</dbReference>
<dbReference type="InterPro" id="IPR002481">
    <property type="entry name" value="FUR"/>
</dbReference>
<comment type="subcellular location">
    <subcellularLocation>
        <location evidence="1">Cytoplasm</location>
    </subcellularLocation>
</comment>
<dbReference type="GO" id="GO:0008270">
    <property type="term" value="F:zinc ion binding"/>
    <property type="evidence" value="ECO:0007669"/>
    <property type="project" value="TreeGrafter"/>
</dbReference>
<evidence type="ECO:0000256" key="4">
    <source>
        <dbReference type="ARBA" id="ARBA00020910"/>
    </source>
</evidence>
<evidence type="ECO:0000256" key="7">
    <source>
        <dbReference type="ARBA" id="ARBA00022723"/>
    </source>
</evidence>
<comment type="subunit">
    <text evidence="3">Homodimer.</text>
</comment>
<dbReference type="PANTHER" id="PTHR33202:SF2">
    <property type="entry name" value="FERRIC UPTAKE REGULATION PROTEIN"/>
    <property type="match status" value="1"/>
</dbReference>
<dbReference type="Proteomes" id="UP000534294">
    <property type="component" value="Unassembled WGS sequence"/>
</dbReference>
<dbReference type="GO" id="GO:0003700">
    <property type="term" value="F:DNA-binding transcription factor activity"/>
    <property type="evidence" value="ECO:0007669"/>
    <property type="project" value="InterPro"/>
</dbReference>
<keyword evidence="10" id="KW-0238">DNA-binding</keyword>
<dbReference type="GO" id="GO:0005829">
    <property type="term" value="C:cytosol"/>
    <property type="evidence" value="ECO:0007669"/>
    <property type="project" value="TreeGrafter"/>
</dbReference>
<accession>A0A7W7YGL9</accession>
<dbReference type="Gene3D" id="3.30.1490.190">
    <property type="match status" value="1"/>
</dbReference>
<comment type="caution">
    <text evidence="13">The sequence shown here is derived from an EMBL/GenBank/DDBJ whole genome shotgun (WGS) entry which is preliminary data.</text>
</comment>
<dbReference type="PANTHER" id="PTHR33202">
    <property type="entry name" value="ZINC UPTAKE REGULATION PROTEIN"/>
    <property type="match status" value="1"/>
</dbReference>
<proteinExistence type="inferred from homology"/>
<keyword evidence="11" id="KW-0804">Transcription</keyword>
<keyword evidence="7 12" id="KW-0479">Metal-binding</keyword>
<keyword evidence="6" id="KW-0678">Repressor</keyword>
<dbReference type="Gene3D" id="1.10.10.10">
    <property type="entry name" value="Winged helix-like DNA-binding domain superfamily/Winged helix DNA-binding domain"/>
    <property type="match status" value="1"/>
</dbReference>
<evidence type="ECO:0000256" key="2">
    <source>
        <dbReference type="ARBA" id="ARBA00007957"/>
    </source>
</evidence>
<dbReference type="InterPro" id="IPR043135">
    <property type="entry name" value="Fur_C"/>
</dbReference>
<evidence type="ECO:0000256" key="10">
    <source>
        <dbReference type="ARBA" id="ARBA00023125"/>
    </source>
</evidence>
<evidence type="ECO:0000256" key="8">
    <source>
        <dbReference type="ARBA" id="ARBA00022833"/>
    </source>
</evidence>
<dbReference type="InterPro" id="IPR036390">
    <property type="entry name" value="WH_DNA-bd_sf"/>
</dbReference>
<sequence>MIQTCVQSQLGYTVLNMDPRVKERLEAHLTNTGLRRTKQRETIVEAAFATDDHFNAEELLEKARKLDRTVSRATVYRTLQLLVDCDLLREVDLGRDQTYYDPNFLDKPQHNHLICLDCDRVVEFEDEHSAVLHDCITRRLGFQPQMKAMRIQAHCDEFAKTGQCKYKAEHDVALAK</sequence>
<feature type="binding site" evidence="12">
    <location>
        <position position="115"/>
    </location>
    <ligand>
        <name>Zn(2+)</name>
        <dbReference type="ChEBI" id="CHEBI:29105"/>
    </ligand>
</feature>
<evidence type="ECO:0000256" key="6">
    <source>
        <dbReference type="ARBA" id="ARBA00022491"/>
    </source>
</evidence>
<comment type="similarity">
    <text evidence="2">Belongs to the Fur family.</text>
</comment>
<protein>
    <recommendedName>
        <fullName evidence="4">Ferric uptake regulation protein</fullName>
    </recommendedName>
</protein>
<feature type="binding site" evidence="12">
    <location>
        <position position="118"/>
    </location>
    <ligand>
        <name>Zn(2+)</name>
        <dbReference type="ChEBI" id="CHEBI:29105"/>
    </ligand>
</feature>
<comment type="cofactor">
    <cofactor evidence="12">
        <name>Zn(2+)</name>
        <dbReference type="ChEBI" id="CHEBI:29105"/>
    </cofactor>
    <text evidence="12">Binds 1 zinc ion per subunit.</text>
</comment>
<keyword evidence="9" id="KW-0805">Transcription regulation</keyword>
<dbReference type="GO" id="GO:0045892">
    <property type="term" value="P:negative regulation of DNA-templated transcription"/>
    <property type="evidence" value="ECO:0007669"/>
    <property type="project" value="TreeGrafter"/>
</dbReference>
<evidence type="ECO:0000256" key="11">
    <source>
        <dbReference type="ARBA" id="ARBA00023163"/>
    </source>
</evidence>
<keyword evidence="14" id="KW-1185">Reference proteome</keyword>
<dbReference type="GO" id="GO:0000976">
    <property type="term" value="F:transcription cis-regulatory region binding"/>
    <property type="evidence" value="ECO:0007669"/>
    <property type="project" value="TreeGrafter"/>
</dbReference>
<evidence type="ECO:0000256" key="1">
    <source>
        <dbReference type="ARBA" id="ARBA00004496"/>
    </source>
</evidence>
<dbReference type="GO" id="GO:1900376">
    <property type="term" value="P:regulation of secondary metabolite biosynthetic process"/>
    <property type="evidence" value="ECO:0007669"/>
    <property type="project" value="TreeGrafter"/>
</dbReference>
<dbReference type="SUPFAM" id="SSF46785">
    <property type="entry name" value="Winged helix' DNA-binding domain"/>
    <property type="match status" value="1"/>
</dbReference>
<dbReference type="InterPro" id="IPR036388">
    <property type="entry name" value="WH-like_DNA-bd_sf"/>
</dbReference>
<organism evidence="13 14">
    <name type="scientific">Prosthecobacter dejongeii</name>
    <dbReference type="NCBI Taxonomy" id="48465"/>
    <lineage>
        <taxon>Bacteria</taxon>
        <taxon>Pseudomonadati</taxon>
        <taxon>Verrucomicrobiota</taxon>
        <taxon>Verrucomicrobiia</taxon>
        <taxon>Verrucomicrobiales</taxon>
        <taxon>Verrucomicrobiaceae</taxon>
        <taxon>Prosthecobacter</taxon>
    </lineage>
</organism>